<comment type="function">
    <text evidence="4">Interacts with CbpA and inhibits both the DnaJ-like co-chaperone activity and the DNA binding activity of CbpA. Together with CbpA, modulates the activity of the DnaK chaperone system. Does not inhibit the co-chaperone activity of DnaJ.</text>
</comment>
<proteinExistence type="inferred from homology"/>
<dbReference type="Pfam" id="PF13591">
    <property type="entry name" value="MerR_2"/>
    <property type="match status" value="1"/>
</dbReference>
<evidence type="ECO:0000256" key="4">
    <source>
        <dbReference type="HAMAP-Rule" id="MF_01155"/>
    </source>
</evidence>
<dbReference type="Gene3D" id="1.10.1660.10">
    <property type="match status" value="1"/>
</dbReference>
<evidence type="ECO:0000256" key="2">
    <source>
        <dbReference type="ARBA" id="ARBA00023125"/>
    </source>
</evidence>
<dbReference type="NCBIfam" id="NF007617">
    <property type="entry name" value="PRK10265.1"/>
    <property type="match status" value="1"/>
</dbReference>
<dbReference type="GO" id="GO:0003677">
    <property type="term" value="F:DNA binding"/>
    <property type="evidence" value="ECO:0007669"/>
    <property type="project" value="UniProtKB-KW"/>
</dbReference>
<dbReference type="PANTHER" id="PTHR43096:SF52">
    <property type="entry name" value="DNAJ HOMOLOG 1, MITOCHONDRIAL-RELATED"/>
    <property type="match status" value="1"/>
</dbReference>
<evidence type="ECO:0000313" key="7">
    <source>
        <dbReference type="Proteomes" id="UP000254052"/>
    </source>
</evidence>
<dbReference type="InterPro" id="IPR022835">
    <property type="entry name" value="CbpM"/>
</dbReference>
<evidence type="ECO:0000313" key="6">
    <source>
        <dbReference type="EMBL" id="STL33956.1"/>
    </source>
</evidence>
<protein>
    <recommendedName>
        <fullName evidence="4">Chaperone modulatory protein CbpM</fullName>
    </recommendedName>
</protein>
<dbReference type="FunFam" id="2.60.260.20:FF:000008">
    <property type="entry name" value="Curved DNA-binding protein"/>
    <property type="match status" value="1"/>
</dbReference>
<evidence type="ECO:0000259" key="5">
    <source>
        <dbReference type="Pfam" id="PF01556"/>
    </source>
</evidence>
<evidence type="ECO:0000256" key="1">
    <source>
        <dbReference type="ARBA" id="ARBA00022490"/>
    </source>
</evidence>
<dbReference type="Proteomes" id="UP000254052">
    <property type="component" value="Unassembled WGS sequence"/>
</dbReference>
<dbReference type="PANTHER" id="PTHR43096">
    <property type="entry name" value="DNAJ HOMOLOG 1, MITOCHONDRIAL-RELATED"/>
    <property type="match status" value="1"/>
</dbReference>
<keyword evidence="1" id="KW-0963">Cytoplasm</keyword>
<dbReference type="CDD" id="cd10747">
    <property type="entry name" value="DnaJ_C"/>
    <property type="match status" value="1"/>
</dbReference>
<dbReference type="InterPro" id="IPR002939">
    <property type="entry name" value="DnaJ_C"/>
</dbReference>
<dbReference type="SUPFAM" id="SSF49493">
    <property type="entry name" value="HSP40/DnaJ peptide-binding domain"/>
    <property type="match status" value="2"/>
</dbReference>
<dbReference type="EMBL" id="UGED01000006">
    <property type="protein sequence ID" value="STL33956.1"/>
    <property type="molecule type" value="Genomic_DNA"/>
</dbReference>
<dbReference type="InterPro" id="IPR008971">
    <property type="entry name" value="HSP40/DnaJ_pept-bd"/>
</dbReference>
<keyword evidence="3" id="KW-0143">Chaperone</keyword>
<gene>
    <name evidence="6" type="primary">cbpA_2</name>
    <name evidence="4" type="synonym">cbpM</name>
    <name evidence="6" type="ORF">NCTC9962_01961</name>
</gene>
<reference evidence="6 7" key="1">
    <citation type="submission" date="2018-06" db="EMBL/GenBank/DDBJ databases">
        <authorList>
            <consortium name="Pathogen Informatics"/>
            <person name="Doyle S."/>
        </authorList>
    </citation>
    <scope>NUCLEOTIDE SEQUENCE [LARGE SCALE GENOMIC DNA]</scope>
    <source>
        <strain evidence="6 7">NCTC9962</strain>
    </source>
</reference>
<dbReference type="GO" id="GO:0042026">
    <property type="term" value="P:protein refolding"/>
    <property type="evidence" value="ECO:0007669"/>
    <property type="project" value="TreeGrafter"/>
</dbReference>
<evidence type="ECO:0000256" key="3">
    <source>
        <dbReference type="ARBA" id="ARBA00023186"/>
    </source>
</evidence>
<dbReference type="Pfam" id="PF01556">
    <property type="entry name" value="DnaJ_C"/>
    <property type="match status" value="1"/>
</dbReference>
<accession>A0A377AU17</accession>
<name>A0A377AU17_ECOLX</name>
<dbReference type="GO" id="GO:0005737">
    <property type="term" value="C:cytoplasm"/>
    <property type="evidence" value="ECO:0007669"/>
    <property type="project" value="TreeGrafter"/>
</dbReference>
<keyword evidence="2 6" id="KW-0238">DNA-binding</keyword>
<dbReference type="FunFam" id="2.60.260.20:FF:000010">
    <property type="entry name" value="Curved DNA-binding protein"/>
    <property type="match status" value="1"/>
</dbReference>
<dbReference type="GO" id="GO:0051082">
    <property type="term" value="F:unfolded protein binding"/>
    <property type="evidence" value="ECO:0007669"/>
    <property type="project" value="InterPro"/>
</dbReference>
<feature type="domain" description="Chaperone DnaJ C-terminal" evidence="5">
    <location>
        <begin position="8"/>
        <end position="126"/>
    </location>
</feature>
<dbReference type="AlphaFoldDB" id="A0A377AU17"/>
<sequence>MIEQEIPKTLNVKIPAGVGNGQRIRLKGQGTPGENGGPNGDLWLVIHIAPHPLFDIVGQDLEIVVPVSPWEAALGAKVTVPTLKESILLTIPPGSQAGQRLRVKGKGLVSKKQTGDLYAVLKIVMPPNRMKTLPRCGSNWQTPSRLLIHVRLGESIMANVTVTFTITEFCLHTGISEEELNEIVGLGVVEPREIQETTWVFDDHAAIVVQRAVRLRHELALDWPGIAVALTLMDDIAHLKQENRLLRQRLSRFVAHP</sequence>
<dbReference type="Gene3D" id="2.60.260.20">
    <property type="entry name" value="Urease metallochaperone UreE, N-terminal domain"/>
    <property type="match status" value="2"/>
</dbReference>
<organism evidence="6 7">
    <name type="scientific">Escherichia coli</name>
    <dbReference type="NCBI Taxonomy" id="562"/>
    <lineage>
        <taxon>Bacteria</taxon>
        <taxon>Pseudomonadati</taxon>
        <taxon>Pseudomonadota</taxon>
        <taxon>Gammaproteobacteria</taxon>
        <taxon>Enterobacterales</taxon>
        <taxon>Enterobacteriaceae</taxon>
        <taxon>Escherichia</taxon>
    </lineage>
</organism>
<dbReference type="HAMAP" id="MF_01155">
    <property type="entry name" value="CbpM"/>
    <property type="match status" value="1"/>
</dbReference>
<comment type="similarity">
    <text evidence="4">Belongs to the CbpM family.</text>
</comment>